<protein>
    <submittedName>
        <fullName evidence="1">Uncharacterized protein</fullName>
    </submittedName>
</protein>
<name>X1F2Z4_9ZZZZ</name>
<dbReference type="EMBL" id="BARU01005687">
    <property type="protein sequence ID" value="GAH39971.1"/>
    <property type="molecule type" value="Genomic_DNA"/>
</dbReference>
<dbReference type="AlphaFoldDB" id="X1F2Z4"/>
<reference evidence="1" key="1">
    <citation type="journal article" date="2014" name="Front. Microbiol.">
        <title>High frequency of phylogenetically diverse reductive dehalogenase-homologous genes in deep subseafloor sedimentary metagenomes.</title>
        <authorList>
            <person name="Kawai M."/>
            <person name="Futagami T."/>
            <person name="Toyoda A."/>
            <person name="Takaki Y."/>
            <person name="Nishi S."/>
            <person name="Hori S."/>
            <person name="Arai W."/>
            <person name="Tsubouchi T."/>
            <person name="Morono Y."/>
            <person name="Uchiyama I."/>
            <person name="Ito T."/>
            <person name="Fujiyama A."/>
            <person name="Inagaki F."/>
            <person name="Takami H."/>
        </authorList>
    </citation>
    <scope>NUCLEOTIDE SEQUENCE</scope>
    <source>
        <strain evidence="1">Expedition CK06-06</strain>
    </source>
</reference>
<organism evidence="1">
    <name type="scientific">marine sediment metagenome</name>
    <dbReference type="NCBI Taxonomy" id="412755"/>
    <lineage>
        <taxon>unclassified sequences</taxon>
        <taxon>metagenomes</taxon>
        <taxon>ecological metagenomes</taxon>
    </lineage>
</organism>
<accession>X1F2Z4</accession>
<proteinExistence type="predicted"/>
<gene>
    <name evidence="1" type="ORF">S03H2_11126</name>
</gene>
<comment type="caution">
    <text evidence="1">The sequence shown here is derived from an EMBL/GenBank/DDBJ whole genome shotgun (WGS) entry which is preliminary data.</text>
</comment>
<sequence>MRKTENAYWNVDYIEPFVEWSNGFKNSLKPIVESLLDITLEEGGYKLFAFVNFDWIQNPNASEVPESRIKEGIDEVKHLINAVSPKIIVALEKRAYKKLVTLLQEQSYQLEYPESKSVKIRANKNSFHWELDASLIKGSGELNDCALLRTPQHPAKIFSSEYATRVSQALRMALSSLIEGKKLQIELV</sequence>
<evidence type="ECO:0000313" key="1">
    <source>
        <dbReference type="EMBL" id="GAH39971.1"/>
    </source>
</evidence>